<sequence>MIDGAHAKMLRAYIQAGDKIHVSDQSYDYVEQAFPEYVDFYGSDGTPEIAPEQPDEAAERER</sequence>
<feature type="region of interest" description="Disordered" evidence="1">
    <location>
        <begin position="43"/>
        <end position="62"/>
    </location>
</feature>
<accession>A0A1W1VVW1</accession>
<evidence type="ECO:0000256" key="1">
    <source>
        <dbReference type="SAM" id="MobiDB-lite"/>
    </source>
</evidence>
<evidence type="ECO:0000313" key="2">
    <source>
        <dbReference type="EMBL" id="SMB97515.1"/>
    </source>
</evidence>
<evidence type="ECO:0000313" key="3">
    <source>
        <dbReference type="Proteomes" id="UP000192582"/>
    </source>
</evidence>
<dbReference type="STRING" id="695939.SAMN00790413_06013"/>
<dbReference type="EMBL" id="FWWU01000011">
    <property type="protein sequence ID" value="SMB97515.1"/>
    <property type="molecule type" value="Genomic_DNA"/>
</dbReference>
<reference evidence="2 3" key="1">
    <citation type="submission" date="2017-04" db="EMBL/GenBank/DDBJ databases">
        <authorList>
            <person name="Afonso C.L."/>
            <person name="Miller P.J."/>
            <person name="Scott M.A."/>
            <person name="Spackman E."/>
            <person name="Goraichik I."/>
            <person name="Dimitrov K.M."/>
            <person name="Suarez D.L."/>
            <person name="Swayne D.E."/>
        </authorList>
    </citation>
    <scope>NUCLEOTIDE SEQUENCE [LARGE SCALE GENOMIC DNA]</scope>
    <source>
        <strain evidence="2 3">KR-140</strain>
    </source>
</reference>
<dbReference type="AlphaFoldDB" id="A0A1W1VVW1"/>
<keyword evidence="3" id="KW-1185">Reference proteome</keyword>
<proteinExistence type="predicted"/>
<dbReference type="Proteomes" id="UP000192582">
    <property type="component" value="Unassembled WGS sequence"/>
</dbReference>
<organism evidence="2 3">
    <name type="scientific">Deinococcus hopiensis KR-140</name>
    <dbReference type="NCBI Taxonomy" id="695939"/>
    <lineage>
        <taxon>Bacteria</taxon>
        <taxon>Thermotogati</taxon>
        <taxon>Deinococcota</taxon>
        <taxon>Deinococci</taxon>
        <taxon>Deinococcales</taxon>
        <taxon>Deinococcaceae</taxon>
        <taxon>Deinococcus</taxon>
    </lineage>
</organism>
<protein>
    <submittedName>
        <fullName evidence="2">Uncharacterized protein</fullName>
    </submittedName>
</protein>
<name>A0A1W1VVW1_9DEIO</name>
<gene>
    <name evidence="2" type="ORF">SAMN00790413_06013</name>
</gene>